<dbReference type="Pfam" id="PF00329">
    <property type="entry name" value="Complex1_30kDa"/>
    <property type="match status" value="1"/>
</dbReference>
<reference evidence="5" key="1">
    <citation type="submission" date="2020-02" db="EMBL/GenBank/DDBJ databases">
        <authorList>
            <person name="Meier V. D."/>
        </authorList>
    </citation>
    <scope>NUCLEOTIDE SEQUENCE</scope>
    <source>
        <strain evidence="5">AVDCRST_MAG93</strain>
    </source>
</reference>
<dbReference type="HAMAP" id="MF_01357">
    <property type="entry name" value="NDH1_NuoC"/>
    <property type="match status" value="1"/>
</dbReference>
<protein>
    <recommendedName>
        <fullName evidence="3">NAD(P)H dehydrogenase subunit J</fullName>
    </recommendedName>
</protein>
<dbReference type="NCBIfam" id="TIGR01961">
    <property type="entry name" value="NuoC_fam"/>
    <property type="match status" value="1"/>
</dbReference>
<dbReference type="AlphaFoldDB" id="A0A6J4M6R2"/>
<comment type="similarity">
    <text evidence="1">Belongs to the complex I 30 kDa subunit family.</text>
</comment>
<proteinExistence type="inferred from homology"/>
<dbReference type="InterPro" id="IPR001268">
    <property type="entry name" value="NADH_UbQ_OxRdtase_30kDa_su"/>
</dbReference>
<dbReference type="Gene3D" id="3.30.460.80">
    <property type="entry name" value="NADH:ubiquinone oxidoreductase, 30kDa subunit"/>
    <property type="match status" value="1"/>
</dbReference>
<accession>A0A6J4M6R2</accession>
<feature type="non-terminal residue" evidence="5">
    <location>
        <position position="1"/>
    </location>
</feature>
<evidence type="ECO:0000259" key="4">
    <source>
        <dbReference type="Pfam" id="PF00329"/>
    </source>
</evidence>
<gene>
    <name evidence="5" type="ORF">AVDCRST_MAG93-7147</name>
</gene>
<organism evidence="5">
    <name type="scientific">uncultured Chloroflexia bacterium</name>
    <dbReference type="NCBI Taxonomy" id="1672391"/>
    <lineage>
        <taxon>Bacteria</taxon>
        <taxon>Bacillati</taxon>
        <taxon>Chloroflexota</taxon>
        <taxon>Chloroflexia</taxon>
        <taxon>environmental samples</taxon>
    </lineage>
</organism>
<keyword evidence="2" id="KW-0813">Transport</keyword>
<dbReference type="InterPro" id="IPR037232">
    <property type="entry name" value="NADH_quin_OxRdtase_su_C/D-like"/>
</dbReference>
<keyword evidence="5" id="KW-0560">Oxidoreductase</keyword>
<sequence>DSTEYRGDLAITLNAEALPHVAKFLREDGELQYLFLTSITGVDYLGRTPRFEVVYHFTSPLHQHRVVLKVGADEDAPRVPSLAVDFPTANWQEREVYDMFGIVFDGHPDLQRILMPADWDGYPQRKTEPLVYEEVAFTFNHDEVDAQKPYARE</sequence>
<dbReference type="SUPFAM" id="SSF143243">
    <property type="entry name" value="Nqo5-like"/>
    <property type="match status" value="1"/>
</dbReference>
<feature type="domain" description="NADH:ubiquinone oxidoreductase 30kDa subunit" evidence="4">
    <location>
        <begin position="12"/>
        <end position="131"/>
    </location>
</feature>
<dbReference type="PANTHER" id="PTHR10884:SF14">
    <property type="entry name" value="NADH DEHYDROGENASE [UBIQUINONE] IRON-SULFUR PROTEIN 3, MITOCHONDRIAL"/>
    <property type="match status" value="1"/>
</dbReference>
<dbReference type="GO" id="GO:0008137">
    <property type="term" value="F:NADH dehydrogenase (ubiquinone) activity"/>
    <property type="evidence" value="ECO:0007669"/>
    <property type="project" value="InterPro"/>
</dbReference>
<name>A0A6J4M6R2_9CHLR</name>
<evidence type="ECO:0000256" key="1">
    <source>
        <dbReference type="ARBA" id="ARBA00007569"/>
    </source>
</evidence>
<dbReference type="PANTHER" id="PTHR10884">
    <property type="entry name" value="NADH DEHYDROGENASE UBIQUINONE IRON-SULFUR PROTEIN 3"/>
    <property type="match status" value="1"/>
</dbReference>
<dbReference type="EMBL" id="CADCTR010002415">
    <property type="protein sequence ID" value="CAA9351669.1"/>
    <property type="molecule type" value="Genomic_DNA"/>
</dbReference>
<keyword evidence="5" id="KW-0830">Ubiquinone</keyword>
<dbReference type="GO" id="GO:0016651">
    <property type="term" value="F:oxidoreductase activity, acting on NAD(P)H"/>
    <property type="evidence" value="ECO:0007669"/>
    <property type="project" value="InterPro"/>
</dbReference>
<dbReference type="InterPro" id="IPR010218">
    <property type="entry name" value="NADH_DH_suC"/>
</dbReference>
<evidence type="ECO:0000256" key="2">
    <source>
        <dbReference type="ARBA" id="ARBA00022448"/>
    </source>
</evidence>
<evidence type="ECO:0000313" key="5">
    <source>
        <dbReference type="EMBL" id="CAA9351669.1"/>
    </source>
</evidence>
<evidence type="ECO:0000256" key="3">
    <source>
        <dbReference type="ARBA" id="ARBA00031773"/>
    </source>
</evidence>